<feature type="signal peptide" evidence="3">
    <location>
        <begin position="1"/>
        <end position="16"/>
    </location>
</feature>
<comment type="similarity">
    <text evidence="1 3">Belongs to the type-B carboxylesterase/lipase family.</text>
</comment>
<protein>
    <recommendedName>
        <fullName evidence="3">Carboxylic ester hydrolase</fullName>
        <ecNumber evidence="3">3.1.1.-</ecNumber>
    </recommendedName>
</protein>
<evidence type="ECO:0000256" key="2">
    <source>
        <dbReference type="ARBA" id="ARBA00022801"/>
    </source>
</evidence>
<dbReference type="InterPro" id="IPR019826">
    <property type="entry name" value="Carboxylesterase_B_AS"/>
</dbReference>
<sequence>MLLSTSFFSIICGAIAKPLSSKITGTTANPPTATLSTSNESPKTIFVGRSLPEFNQDLFLGIKYADEPIRFTPVELKSAYASEDSNSGTYNLAQSGLSTTSKSVYYNATKYGYDCPAYGSDTTNMVNNGLITLNEDCFNLNIIRPNADKNDELLPVMIWIFGGGWAQGATADPRYNMSYIVEQSALNGKPVLGVSINYRLAAFGFLDSEEVRAEGNTNLALRDQRTAMRWVKKNIKAFGGDPSKITIWGESAGAYSVGAHLVTNNGDNEGLFRAAIMDSGNAVGPPYNGTEWHQPMYNRIVERAGCTNSTNTLQCLRELPYTTLYNTANEGLEWFATVDGSFIAQYPQISYRQGKLARVPILIGTNTDEGTSFGTTGTNTDEDCINQLTSSKRWVLDRSQATQLLSYYPNIPAIGCPYGWGNTTWPSLGLMYKRYASMAGDVTMVAPRRLLAQRMASWRDNVYSYRWDVAALNSSTTIGVQHFAEVCSNPVVIHLVLDTTQVSSLHDELTLVSGLKIPFVFANPVQTITPLGSDPARLELGQMAARMWTSFVADLDPNGHGVSDIAKWPKYSSRATNFVLRLPRNESYIEADTYRAEGIDYINSIAR</sequence>
<name>A0A9P5KY98_PENCR</name>
<dbReference type="PANTHER" id="PTHR43918">
    <property type="entry name" value="ACETYLCHOLINESTERASE"/>
    <property type="match status" value="1"/>
</dbReference>
<evidence type="ECO:0000313" key="5">
    <source>
        <dbReference type="EMBL" id="KAF7520953.1"/>
    </source>
</evidence>
<dbReference type="InterPro" id="IPR002018">
    <property type="entry name" value="CarbesteraseB"/>
</dbReference>
<dbReference type="PROSITE" id="PS00122">
    <property type="entry name" value="CARBOXYLESTERASE_B_1"/>
    <property type="match status" value="1"/>
</dbReference>
<feature type="chain" id="PRO_5040548219" description="Carboxylic ester hydrolase" evidence="3">
    <location>
        <begin position="17"/>
        <end position="607"/>
    </location>
</feature>
<comment type="caution">
    <text evidence="5">The sequence shown here is derived from an EMBL/GenBank/DDBJ whole genome shotgun (WGS) entry which is preliminary data.</text>
</comment>
<evidence type="ECO:0000259" key="4">
    <source>
        <dbReference type="Pfam" id="PF00135"/>
    </source>
</evidence>
<dbReference type="Proteomes" id="UP000701341">
    <property type="component" value="Unassembled WGS sequence"/>
</dbReference>
<dbReference type="GO" id="GO:0052689">
    <property type="term" value="F:carboxylic ester hydrolase activity"/>
    <property type="evidence" value="ECO:0007669"/>
    <property type="project" value="TreeGrafter"/>
</dbReference>
<dbReference type="EC" id="3.1.1.-" evidence="3"/>
<accession>A0A9P5KY98</accession>
<organism evidence="5 6">
    <name type="scientific">Penicillium crustosum</name>
    <name type="common">Blue mold fungus</name>
    <dbReference type="NCBI Taxonomy" id="36656"/>
    <lineage>
        <taxon>Eukaryota</taxon>
        <taxon>Fungi</taxon>
        <taxon>Dikarya</taxon>
        <taxon>Ascomycota</taxon>
        <taxon>Pezizomycotina</taxon>
        <taxon>Eurotiomycetes</taxon>
        <taxon>Eurotiomycetidae</taxon>
        <taxon>Eurotiales</taxon>
        <taxon>Aspergillaceae</taxon>
        <taxon>Penicillium</taxon>
    </lineage>
</organism>
<keyword evidence="3" id="KW-0732">Signal</keyword>
<proteinExistence type="inferred from homology"/>
<dbReference type="SUPFAM" id="SSF53474">
    <property type="entry name" value="alpha/beta-Hydrolases"/>
    <property type="match status" value="1"/>
</dbReference>
<dbReference type="InterPro" id="IPR029058">
    <property type="entry name" value="AB_hydrolase_fold"/>
</dbReference>
<keyword evidence="6" id="KW-1185">Reference proteome</keyword>
<dbReference type="GO" id="GO:0017000">
    <property type="term" value="P:antibiotic biosynthetic process"/>
    <property type="evidence" value="ECO:0007669"/>
    <property type="project" value="UniProtKB-ARBA"/>
</dbReference>
<dbReference type="AlphaFoldDB" id="A0A9P5KY98"/>
<evidence type="ECO:0000256" key="3">
    <source>
        <dbReference type="RuleBase" id="RU361235"/>
    </source>
</evidence>
<keyword evidence="2 3" id="KW-0378">Hydrolase</keyword>
<dbReference type="Gene3D" id="3.40.50.1820">
    <property type="entry name" value="alpha/beta hydrolase"/>
    <property type="match status" value="1"/>
</dbReference>
<feature type="domain" description="Carboxylesterase type B" evidence="4">
    <location>
        <begin position="106"/>
        <end position="585"/>
    </location>
</feature>
<dbReference type="GO" id="GO:0072330">
    <property type="term" value="P:monocarboxylic acid biosynthetic process"/>
    <property type="evidence" value="ECO:0007669"/>
    <property type="project" value="UniProtKB-ARBA"/>
</dbReference>
<dbReference type="EMBL" id="JAAOZQ010000068">
    <property type="protein sequence ID" value="KAF7520953.1"/>
    <property type="molecule type" value="Genomic_DNA"/>
</dbReference>
<evidence type="ECO:0000313" key="6">
    <source>
        <dbReference type="Proteomes" id="UP000701341"/>
    </source>
</evidence>
<evidence type="ECO:0000256" key="1">
    <source>
        <dbReference type="ARBA" id="ARBA00005964"/>
    </source>
</evidence>
<dbReference type="Pfam" id="PF00135">
    <property type="entry name" value="COesterase"/>
    <property type="match status" value="1"/>
</dbReference>
<dbReference type="InterPro" id="IPR050654">
    <property type="entry name" value="AChE-related_enzymes"/>
</dbReference>
<gene>
    <name evidence="5" type="ORF">PCG10_008696</name>
</gene>
<reference evidence="5" key="1">
    <citation type="submission" date="2020-02" db="EMBL/GenBank/DDBJ databases">
        <authorList>
            <person name="Lichtner F.J."/>
        </authorList>
    </citation>
    <scope>NUCLEOTIDE SEQUENCE</scope>
    <source>
        <strain evidence="5">G10</strain>
    </source>
</reference>
<dbReference type="PANTHER" id="PTHR43918:SF4">
    <property type="entry name" value="CARBOXYLIC ESTER HYDROLASE"/>
    <property type="match status" value="1"/>
</dbReference>